<comment type="subcellular location">
    <subcellularLocation>
        <location evidence="1">Cytoplasm</location>
        <location evidence="1">Cytoskeleton</location>
        <location evidence="1">Cilium basal body</location>
    </subcellularLocation>
</comment>
<evidence type="ECO:0000313" key="7">
    <source>
        <dbReference type="EMBL" id="CAD5230299.1"/>
    </source>
</evidence>
<feature type="compositionally biased region" description="Acidic residues" evidence="6">
    <location>
        <begin position="124"/>
        <end position="135"/>
    </location>
</feature>
<keyword evidence="8" id="KW-1185">Reference proteome</keyword>
<keyword evidence="5" id="KW-0966">Cell projection</keyword>
<feature type="compositionally biased region" description="Acidic residues" evidence="6">
    <location>
        <begin position="142"/>
        <end position="161"/>
    </location>
</feature>
<feature type="compositionally biased region" description="Basic and acidic residues" evidence="6">
    <location>
        <begin position="210"/>
        <end position="226"/>
    </location>
</feature>
<dbReference type="Pfam" id="PF07162">
    <property type="entry name" value="B9-C2"/>
    <property type="match status" value="1"/>
</dbReference>
<gene>
    <name evidence="7" type="ORF">BOKJ2_LOCUS14066</name>
</gene>
<dbReference type="PANTHER" id="PTHR12968">
    <property type="entry name" value="B9 DOMAIN-CONTAINING"/>
    <property type="match status" value="1"/>
</dbReference>
<comment type="caution">
    <text evidence="7">The sequence shown here is derived from an EMBL/GenBank/DDBJ whole genome shotgun (WGS) entry which is preliminary data.</text>
</comment>
<dbReference type="PROSITE" id="PS51381">
    <property type="entry name" value="C2_B9"/>
    <property type="match status" value="1"/>
</dbReference>
<organism evidence="7 8">
    <name type="scientific">Bursaphelenchus okinawaensis</name>
    <dbReference type="NCBI Taxonomy" id="465554"/>
    <lineage>
        <taxon>Eukaryota</taxon>
        <taxon>Metazoa</taxon>
        <taxon>Ecdysozoa</taxon>
        <taxon>Nematoda</taxon>
        <taxon>Chromadorea</taxon>
        <taxon>Rhabditida</taxon>
        <taxon>Tylenchina</taxon>
        <taxon>Tylenchomorpha</taxon>
        <taxon>Aphelenchoidea</taxon>
        <taxon>Aphelenchoididae</taxon>
        <taxon>Bursaphelenchus</taxon>
    </lineage>
</organism>
<evidence type="ECO:0000256" key="1">
    <source>
        <dbReference type="ARBA" id="ARBA00004120"/>
    </source>
</evidence>
<dbReference type="Proteomes" id="UP000783686">
    <property type="component" value="Unassembled WGS sequence"/>
</dbReference>
<protein>
    <recommendedName>
        <fullName evidence="9">Meckel syndrome type 1 protein</fullName>
    </recommendedName>
</protein>
<evidence type="ECO:0000256" key="2">
    <source>
        <dbReference type="ARBA" id="ARBA00022490"/>
    </source>
</evidence>
<dbReference type="EMBL" id="CAJFCW020000006">
    <property type="protein sequence ID" value="CAG9127685.1"/>
    <property type="molecule type" value="Genomic_DNA"/>
</dbReference>
<dbReference type="InterPro" id="IPR010796">
    <property type="entry name" value="C2_B9-type_dom"/>
</dbReference>
<dbReference type="GO" id="GO:0060271">
    <property type="term" value="P:cilium assembly"/>
    <property type="evidence" value="ECO:0007669"/>
    <property type="project" value="TreeGrafter"/>
</dbReference>
<evidence type="ECO:0000256" key="5">
    <source>
        <dbReference type="ARBA" id="ARBA00023273"/>
    </source>
</evidence>
<keyword evidence="2" id="KW-0963">Cytoplasm</keyword>
<reference evidence="7" key="1">
    <citation type="submission" date="2020-09" db="EMBL/GenBank/DDBJ databases">
        <authorList>
            <person name="Kikuchi T."/>
        </authorList>
    </citation>
    <scope>NUCLEOTIDE SEQUENCE</scope>
    <source>
        <strain evidence="7">SH1</strain>
    </source>
</reference>
<feature type="region of interest" description="Disordered" evidence="6">
    <location>
        <begin position="100"/>
        <end position="237"/>
    </location>
</feature>
<dbReference type="Proteomes" id="UP000614601">
    <property type="component" value="Unassembled WGS sequence"/>
</dbReference>
<proteinExistence type="predicted"/>
<keyword evidence="3" id="KW-0970">Cilium biogenesis/degradation</keyword>
<name>A0A811LSE6_9BILA</name>
<dbReference type="GO" id="GO:0036038">
    <property type="term" value="C:MKS complex"/>
    <property type="evidence" value="ECO:0007669"/>
    <property type="project" value="TreeGrafter"/>
</dbReference>
<evidence type="ECO:0000256" key="3">
    <source>
        <dbReference type="ARBA" id="ARBA00022794"/>
    </source>
</evidence>
<dbReference type="OrthoDB" id="10263520at2759"/>
<evidence type="ECO:0000256" key="6">
    <source>
        <dbReference type="SAM" id="MobiDB-lite"/>
    </source>
</evidence>
<evidence type="ECO:0000256" key="4">
    <source>
        <dbReference type="ARBA" id="ARBA00023212"/>
    </source>
</evidence>
<dbReference type="AlphaFoldDB" id="A0A811LSE6"/>
<dbReference type="PANTHER" id="PTHR12968:SF4">
    <property type="entry name" value="TECTONIC-LIKE COMPLEX MEMBER MKS1"/>
    <property type="match status" value="1"/>
</dbReference>
<sequence>MRKNSANFYNFSGNPKSLELTVKLNYVGTSFGNLPSFQQFTKKVTDIHQRGVWKHGKQSTSTEYKPLDSNAEVVIVKWQQKIGNPMEELSSAYQQDVDIPQATDPTQKPTEEAAYQPENVQNDTTEDNKDDEEDNNEKQQQLDDDIEEQQDDKEYKEEQEEDQKPVTFTVDEEDTPPPSDPRLEDTKDTVDSGTVKEVKGFEKVEEDTVEKDTVEEGKSPRKEIWEHSQPSSSSTFTVRRRIFTITDSDLRRSKSTRRASSFQSNAEDSIAFRPRKVVPLSTDTLRRPVRDAPTNEQQKKQRKVELGTRTMYIMGYFGAWNEGYDKDNEKILCEIRLIGRKTIQIQPGLGEQTVETKIGTYSCTIEIPEELEFDKIPTISTYDDEGHEDEYKVDIPPNCTILLSYNIVIDKAWNMPHDGLYVEYNIDVPENMDVAQDEQLAGRTQICFSKAEGKQDLVYFSYPIQFSLLYRAYKPQTDQFFWPRIRLRCLAEDSWGRFYIDGYGTTSLPICPVSQQVLTISTWRPKNPFSHLARLREGFIGQAVDLAQPEFAGILESGQLPRISSKIGISAETSGTVQLTVSCLHQCRHYIPQDVVRTMHYEKMVEQIGLNSGLYWRIRKVLAQFEEAKKQLIRLRRRPMQGSAKFAS</sequence>
<accession>A0A811LSE6</accession>
<dbReference type="EMBL" id="CAJFDH010000006">
    <property type="protein sequence ID" value="CAD5230299.1"/>
    <property type="molecule type" value="Genomic_DNA"/>
</dbReference>
<evidence type="ECO:0000313" key="8">
    <source>
        <dbReference type="Proteomes" id="UP000614601"/>
    </source>
</evidence>
<evidence type="ECO:0008006" key="9">
    <source>
        <dbReference type="Google" id="ProtNLM"/>
    </source>
</evidence>
<feature type="compositionally biased region" description="Basic and acidic residues" evidence="6">
    <location>
        <begin position="181"/>
        <end position="203"/>
    </location>
</feature>
<keyword evidence="4" id="KW-0206">Cytoskeleton</keyword>